<dbReference type="Pfam" id="PF00086">
    <property type="entry name" value="Thyroglobulin_1"/>
    <property type="match status" value="1"/>
</dbReference>
<dbReference type="SUPFAM" id="SSF57262">
    <property type="entry name" value="Leech antihemostatic proteins"/>
    <property type="match status" value="1"/>
</dbReference>
<dbReference type="InterPro" id="IPR000716">
    <property type="entry name" value="Thyroglobulin_1"/>
</dbReference>
<organism evidence="8">
    <name type="scientific">Nippostrongylus brasiliensis</name>
    <name type="common">Rat hookworm</name>
    <dbReference type="NCBI Taxonomy" id="27835"/>
    <lineage>
        <taxon>Eukaryota</taxon>
        <taxon>Metazoa</taxon>
        <taxon>Ecdysozoa</taxon>
        <taxon>Nematoda</taxon>
        <taxon>Chromadorea</taxon>
        <taxon>Rhabditida</taxon>
        <taxon>Rhabditina</taxon>
        <taxon>Rhabditomorpha</taxon>
        <taxon>Strongyloidea</taxon>
        <taxon>Heligmosomidae</taxon>
        <taxon>Nippostrongylus</taxon>
    </lineage>
</organism>
<feature type="domain" description="Antistasin-like" evidence="4">
    <location>
        <begin position="241"/>
        <end position="266"/>
    </location>
</feature>
<evidence type="ECO:0000256" key="2">
    <source>
        <dbReference type="PROSITE-ProRule" id="PRU00500"/>
    </source>
</evidence>
<protein>
    <submittedName>
        <fullName evidence="8">WAP domain-containing protein</fullName>
    </submittedName>
</protein>
<name>A0A158QZC0_NIPBR</name>
<dbReference type="GO" id="GO:0004867">
    <property type="term" value="F:serine-type endopeptidase inhibitor activity"/>
    <property type="evidence" value="ECO:0007669"/>
    <property type="project" value="InterPro"/>
</dbReference>
<dbReference type="InterPro" id="IPR036645">
    <property type="entry name" value="Elafin-like_sf"/>
</dbReference>
<evidence type="ECO:0000259" key="5">
    <source>
        <dbReference type="PROSITE" id="PS51390"/>
    </source>
</evidence>
<dbReference type="Proteomes" id="UP000271162">
    <property type="component" value="Unassembled WGS sequence"/>
</dbReference>
<reference evidence="8" key="1">
    <citation type="submission" date="2016-04" db="UniProtKB">
        <authorList>
            <consortium name="WormBaseParasite"/>
        </authorList>
    </citation>
    <scope>IDENTIFICATION</scope>
</reference>
<evidence type="ECO:0000259" key="4">
    <source>
        <dbReference type="PROSITE" id="PS51252"/>
    </source>
</evidence>
<dbReference type="Pfam" id="PF00095">
    <property type="entry name" value="WAP"/>
    <property type="match status" value="2"/>
</dbReference>
<proteinExistence type="predicted"/>
<dbReference type="PROSITE" id="PS51162">
    <property type="entry name" value="THYROGLOBULIN_1_2"/>
    <property type="match status" value="1"/>
</dbReference>
<dbReference type="InterPro" id="IPR036857">
    <property type="entry name" value="Thyroglobulin_1_sf"/>
</dbReference>
<dbReference type="PROSITE" id="PS51252">
    <property type="entry name" value="ANTISTASIN"/>
    <property type="match status" value="1"/>
</dbReference>
<accession>A0A158QZC0</accession>
<evidence type="ECO:0000256" key="1">
    <source>
        <dbReference type="ARBA" id="ARBA00023157"/>
    </source>
</evidence>
<dbReference type="Gene3D" id="4.10.75.10">
    <property type="entry name" value="Elafin-like"/>
    <property type="match status" value="2"/>
</dbReference>
<evidence type="ECO:0000313" key="6">
    <source>
        <dbReference type="EMBL" id="VDL73464.1"/>
    </source>
</evidence>
<dbReference type="AlphaFoldDB" id="A0A158QZC0"/>
<dbReference type="CDD" id="cd00191">
    <property type="entry name" value="TY"/>
    <property type="match status" value="1"/>
</dbReference>
<dbReference type="WBParaSite" id="NBR_0000987401-mRNA-1">
    <property type="protein sequence ID" value="NBR_0000987401-mRNA-1"/>
    <property type="gene ID" value="NBR_0000987401"/>
</dbReference>
<feature type="domain" description="WAP" evidence="5">
    <location>
        <begin position="122"/>
        <end position="173"/>
    </location>
</feature>
<feature type="domain" description="Thyroglobulin type-1" evidence="3">
    <location>
        <begin position="175"/>
        <end position="235"/>
    </location>
</feature>
<dbReference type="InterPro" id="IPR011061">
    <property type="entry name" value="Hirudin/antistatin"/>
</dbReference>
<dbReference type="OMA" id="AGKFERT"/>
<dbReference type="InterPro" id="IPR008197">
    <property type="entry name" value="WAP_dom"/>
</dbReference>
<dbReference type="SUPFAM" id="SSF57610">
    <property type="entry name" value="Thyroglobulin type-1 domain"/>
    <property type="match status" value="1"/>
</dbReference>
<evidence type="ECO:0000313" key="8">
    <source>
        <dbReference type="WBParaSite" id="NBR_0000987401-mRNA-1"/>
    </source>
</evidence>
<sequence>MVARNVLDVGKWEKGKLNANLWAFWSKAYQARNIGYNGLGFCCAGPNIPKREECPPVLPLKNARCSSKCSTDHDCINGKCCFDGCGLSCYPLQVIKFHKTIVPQVRNIFQPGDVTRHNKGVLSSLVADCPSSVEHSLVEKFSNCSSLCSSDENCSGMKRCCRVGCSTQCLYPVRTTPCFHMALTAELYQLRKVYRCDQAGKFERTQCDDNGCFCVDIDNGEELQGSRTISGQPQCRATVRCPEVACRTSCAYGFEQDANGCPTCRCRNPCAEVKCQQGSFCVMSTVNCFQMENCPPQARCVLNLCPRGEPFISKIGVVETCNSNDECPAGRLLILWDVLCITSSRNPPRNMSFDAPRTGQCHHVSVRLPFGRGLS</sequence>
<evidence type="ECO:0000259" key="3">
    <source>
        <dbReference type="PROSITE" id="PS51162"/>
    </source>
</evidence>
<dbReference type="GO" id="GO:0005576">
    <property type="term" value="C:extracellular region"/>
    <property type="evidence" value="ECO:0007669"/>
    <property type="project" value="InterPro"/>
</dbReference>
<reference evidence="6 7" key="2">
    <citation type="submission" date="2018-11" db="EMBL/GenBank/DDBJ databases">
        <authorList>
            <consortium name="Pathogen Informatics"/>
        </authorList>
    </citation>
    <scope>NUCLEOTIDE SEQUENCE [LARGE SCALE GENOMIC DNA]</scope>
</reference>
<dbReference type="STRING" id="27835.A0A158QZC0"/>
<dbReference type="SMART" id="SM00217">
    <property type="entry name" value="WAP"/>
    <property type="match status" value="2"/>
</dbReference>
<keyword evidence="7" id="KW-1185">Reference proteome</keyword>
<dbReference type="SMART" id="SM00211">
    <property type="entry name" value="TY"/>
    <property type="match status" value="1"/>
</dbReference>
<feature type="domain" description="WAP" evidence="5">
    <location>
        <begin position="47"/>
        <end position="92"/>
    </location>
</feature>
<gene>
    <name evidence="6" type="ORF">NBR_LOCUS9875</name>
</gene>
<keyword evidence="1" id="KW-1015">Disulfide bond</keyword>
<dbReference type="InterPro" id="IPR004094">
    <property type="entry name" value="Antistasin-like"/>
</dbReference>
<evidence type="ECO:0000313" key="7">
    <source>
        <dbReference type="Proteomes" id="UP000271162"/>
    </source>
</evidence>
<dbReference type="PROSITE" id="PS51390">
    <property type="entry name" value="WAP"/>
    <property type="match status" value="2"/>
</dbReference>
<dbReference type="Pfam" id="PF02822">
    <property type="entry name" value="Antistasin"/>
    <property type="match status" value="1"/>
</dbReference>
<comment type="caution">
    <text evidence="2">Lacks conserved residue(s) required for the propagation of feature annotation.</text>
</comment>
<dbReference type="Gene3D" id="4.10.800.10">
    <property type="entry name" value="Thyroglobulin type-1"/>
    <property type="match status" value="1"/>
</dbReference>
<dbReference type="EMBL" id="UYSL01020215">
    <property type="protein sequence ID" value="VDL73464.1"/>
    <property type="molecule type" value="Genomic_DNA"/>
</dbReference>